<dbReference type="RefSeq" id="XP_025366322.1">
    <property type="nucleotide sequence ID" value="XM_025517229.1"/>
</dbReference>
<feature type="transmembrane region" description="Helical" evidence="6">
    <location>
        <begin position="500"/>
        <end position="522"/>
    </location>
</feature>
<feature type="compositionally biased region" description="Basic and acidic residues" evidence="5">
    <location>
        <begin position="323"/>
        <end position="333"/>
    </location>
</feature>
<evidence type="ECO:0000256" key="3">
    <source>
        <dbReference type="ARBA" id="ARBA00022989"/>
    </source>
</evidence>
<dbReference type="SUPFAM" id="SSF103473">
    <property type="entry name" value="MFS general substrate transporter"/>
    <property type="match status" value="1"/>
</dbReference>
<keyword evidence="8" id="KW-1185">Reference proteome</keyword>
<feature type="region of interest" description="Disordered" evidence="5">
    <location>
        <begin position="302"/>
        <end position="333"/>
    </location>
</feature>
<dbReference type="PANTHER" id="PTHR23502">
    <property type="entry name" value="MAJOR FACILITATOR SUPERFAMILY"/>
    <property type="match status" value="1"/>
</dbReference>
<dbReference type="Proteomes" id="UP000245783">
    <property type="component" value="Unassembled WGS sequence"/>
</dbReference>
<feature type="transmembrane region" description="Helical" evidence="6">
    <location>
        <begin position="160"/>
        <end position="176"/>
    </location>
</feature>
<dbReference type="GeneID" id="37039099"/>
<feature type="transmembrane region" description="Helical" evidence="6">
    <location>
        <begin position="466"/>
        <end position="493"/>
    </location>
</feature>
<feature type="transmembrane region" description="Helical" evidence="6">
    <location>
        <begin position="439"/>
        <end position="460"/>
    </location>
</feature>
<accession>A0A316VNQ3</accession>
<dbReference type="InterPro" id="IPR036259">
    <property type="entry name" value="MFS_trans_sf"/>
</dbReference>
<keyword evidence="2 6" id="KW-0812">Transmembrane</keyword>
<evidence type="ECO:0000313" key="8">
    <source>
        <dbReference type="Proteomes" id="UP000245783"/>
    </source>
</evidence>
<gene>
    <name evidence="7" type="ORF">IE81DRAFT_369305</name>
</gene>
<dbReference type="InterPro" id="IPR011701">
    <property type="entry name" value="MFS"/>
</dbReference>
<evidence type="ECO:0000256" key="6">
    <source>
        <dbReference type="SAM" id="Phobius"/>
    </source>
</evidence>
<feature type="transmembrane region" description="Helical" evidence="6">
    <location>
        <begin position="183"/>
        <end position="203"/>
    </location>
</feature>
<dbReference type="GO" id="GO:0022857">
    <property type="term" value="F:transmembrane transporter activity"/>
    <property type="evidence" value="ECO:0007669"/>
    <property type="project" value="InterPro"/>
</dbReference>
<feature type="transmembrane region" description="Helical" evidence="6">
    <location>
        <begin position="119"/>
        <end position="140"/>
    </location>
</feature>
<dbReference type="OrthoDB" id="2688061at2759"/>
<dbReference type="Pfam" id="PF07690">
    <property type="entry name" value="MFS_1"/>
    <property type="match status" value="1"/>
</dbReference>
<proteinExistence type="predicted"/>
<sequence>MNDSTIEISQFSTSFQGLTTSHAALTAYMSSTSILYEMPGSIRSSPISRQVAIALAHGQALSMTSNVLPTTTLVRAAHQGKKRVGDNSTCLAETETQVISRVSVAQHPWTWPSRAKYSAVFWLFALTIAVNVNGAGFAPIAESVAKELNTSKQTLLVGNALYFVAQGVAPLLLAPLSEIQGRLVIYSVSGALFCLLYIPQALARHAAVWILARIIQGCVGSVVEANVGGSLADLFHPSQRGVILSAYVATNYVGTGCGPLLTAASASLGWRSQAWIAMALAASVAIGLLIFGKETRLLDPGRADISPSSPPNEPLESQCSERNGSDRADSRSCGRDLARPLVYLFTEPIVAIFSVWIGFTFGVCYLVIESAYIIFKAQPTPFHGSKATMEYGWTDLQTSGALLAYVAGALLGFLTSLHQEKVYQGVARRCEGRPTPSEARLGWSFVGGVTFAAACFWYAFAAQPNVHPAAAIVALAFIVAGVFPIHCASFAYLADIYEEFAASALAGQTFVRTVAAGCFPLFADDMYRALTPPIASAVLGAVAALQCAIPLILMRYGPALRARSRRA</sequence>
<evidence type="ECO:0000256" key="1">
    <source>
        <dbReference type="ARBA" id="ARBA00004141"/>
    </source>
</evidence>
<name>A0A316VNQ3_9BASI</name>
<feature type="transmembrane region" description="Helical" evidence="6">
    <location>
        <begin position="534"/>
        <end position="556"/>
    </location>
</feature>
<feature type="transmembrane region" description="Helical" evidence="6">
    <location>
        <begin position="341"/>
        <end position="368"/>
    </location>
</feature>
<dbReference type="EMBL" id="KZ819489">
    <property type="protein sequence ID" value="PWN39162.1"/>
    <property type="molecule type" value="Genomic_DNA"/>
</dbReference>
<reference evidence="7 8" key="1">
    <citation type="journal article" date="2018" name="Mol. Biol. Evol.">
        <title>Broad Genomic Sampling Reveals a Smut Pathogenic Ancestry of the Fungal Clade Ustilaginomycotina.</title>
        <authorList>
            <person name="Kijpornyongpan T."/>
            <person name="Mondo S.J."/>
            <person name="Barry K."/>
            <person name="Sandor L."/>
            <person name="Lee J."/>
            <person name="Lipzen A."/>
            <person name="Pangilinan J."/>
            <person name="LaButti K."/>
            <person name="Hainaut M."/>
            <person name="Henrissat B."/>
            <person name="Grigoriev I.V."/>
            <person name="Spatafora J.W."/>
            <person name="Aime M.C."/>
        </authorList>
    </citation>
    <scope>NUCLEOTIDE SEQUENCE [LARGE SCALE GENOMIC DNA]</scope>
    <source>
        <strain evidence="7 8">MCA 4658</strain>
    </source>
</reference>
<evidence type="ECO:0000256" key="2">
    <source>
        <dbReference type="ARBA" id="ARBA00022692"/>
    </source>
</evidence>
<dbReference type="GO" id="GO:0005886">
    <property type="term" value="C:plasma membrane"/>
    <property type="evidence" value="ECO:0007669"/>
    <property type="project" value="TreeGrafter"/>
</dbReference>
<dbReference type="InParanoid" id="A0A316VNQ3"/>
<dbReference type="STRING" id="1522189.A0A316VNQ3"/>
<dbReference type="Gene3D" id="1.20.1250.20">
    <property type="entry name" value="MFS general substrate transporter like domains"/>
    <property type="match status" value="1"/>
</dbReference>
<feature type="transmembrane region" description="Helical" evidence="6">
    <location>
        <begin position="399"/>
        <end position="418"/>
    </location>
</feature>
<keyword evidence="3 6" id="KW-1133">Transmembrane helix</keyword>
<organism evidence="7 8">
    <name type="scientific">Ceraceosorus guamensis</name>
    <dbReference type="NCBI Taxonomy" id="1522189"/>
    <lineage>
        <taxon>Eukaryota</taxon>
        <taxon>Fungi</taxon>
        <taxon>Dikarya</taxon>
        <taxon>Basidiomycota</taxon>
        <taxon>Ustilaginomycotina</taxon>
        <taxon>Exobasidiomycetes</taxon>
        <taxon>Ceraceosorales</taxon>
        <taxon>Ceraceosoraceae</taxon>
        <taxon>Ceraceosorus</taxon>
    </lineage>
</organism>
<protein>
    <submittedName>
        <fullName evidence="7">MFS general substrate transporter</fullName>
    </submittedName>
</protein>
<comment type="subcellular location">
    <subcellularLocation>
        <location evidence="1">Membrane</location>
        <topology evidence="1">Multi-pass membrane protein</topology>
    </subcellularLocation>
</comment>
<dbReference type="PANTHER" id="PTHR23502:SF134">
    <property type="entry name" value="MAJOR FACILITATOR SUPERFAMILY (MFS) PROFILE DOMAIN-CONTAINING PROTEIN-RELATED"/>
    <property type="match status" value="1"/>
</dbReference>
<dbReference type="AlphaFoldDB" id="A0A316VNQ3"/>
<evidence type="ECO:0000313" key="7">
    <source>
        <dbReference type="EMBL" id="PWN39162.1"/>
    </source>
</evidence>
<evidence type="ECO:0000256" key="5">
    <source>
        <dbReference type="SAM" id="MobiDB-lite"/>
    </source>
</evidence>
<keyword evidence="4 6" id="KW-0472">Membrane</keyword>
<feature type="transmembrane region" description="Helical" evidence="6">
    <location>
        <begin position="274"/>
        <end position="292"/>
    </location>
</feature>
<evidence type="ECO:0000256" key="4">
    <source>
        <dbReference type="ARBA" id="ARBA00023136"/>
    </source>
</evidence>